<dbReference type="PANTHER" id="PTHR43617:SF31">
    <property type="entry name" value="MYCOTHIOL ACETYLTRANSFERASE"/>
    <property type="match status" value="1"/>
</dbReference>
<dbReference type="PIRSF" id="PIRSF021524">
    <property type="entry name" value="MSH_acetyltransferase"/>
    <property type="match status" value="1"/>
</dbReference>
<dbReference type="GO" id="GO:0008999">
    <property type="term" value="F:protein-N-terminal-alanine acetyltransferase activity"/>
    <property type="evidence" value="ECO:0007669"/>
    <property type="project" value="TreeGrafter"/>
</dbReference>
<evidence type="ECO:0000256" key="4">
    <source>
        <dbReference type="HAMAP-Rule" id="MF_01698"/>
    </source>
</evidence>
<dbReference type="GO" id="GO:0035447">
    <property type="term" value="F:mycothiol synthase activity"/>
    <property type="evidence" value="ECO:0007669"/>
    <property type="project" value="UniProtKB-UniRule"/>
</dbReference>
<dbReference type="PROSITE" id="PS51186">
    <property type="entry name" value="GNAT"/>
    <property type="match status" value="1"/>
</dbReference>
<comment type="similarity">
    <text evidence="4">Belongs to the acetyltransferase family. MshD subfamily.</text>
</comment>
<organism evidence="6 7">
    <name type="scientific">Actinospica durhamensis</name>
    <dbReference type="NCBI Taxonomy" id="1508375"/>
    <lineage>
        <taxon>Bacteria</taxon>
        <taxon>Bacillati</taxon>
        <taxon>Actinomycetota</taxon>
        <taxon>Actinomycetes</taxon>
        <taxon>Catenulisporales</taxon>
        <taxon>Actinospicaceae</taxon>
        <taxon>Actinospica</taxon>
    </lineage>
</organism>
<evidence type="ECO:0000313" key="6">
    <source>
        <dbReference type="EMBL" id="MBR7833589.1"/>
    </source>
</evidence>
<comment type="caution">
    <text evidence="4">Lacks conserved residue(s) required for the propagation of feature annotation.</text>
</comment>
<feature type="binding site" evidence="4">
    <location>
        <begin position="85"/>
        <end position="87"/>
    </location>
    <ligand>
        <name>acetyl-CoA</name>
        <dbReference type="ChEBI" id="CHEBI:57288"/>
        <label>1</label>
    </ligand>
</feature>
<comment type="function">
    <text evidence="4">Catalyzes the transfer of acetyl from acetyl-CoA to desacetylmycothiol (Cys-GlcN-Ins) to form mycothiol.</text>
</comment>
<keyword evidence="7" id="KW-1185">Reference proteome</keyword>
<comment type="caution">
    <text evidence="6">The sequence shown here is derived from an EMBL/GenBank/DDBJ whole genome shotgun (WGS) entry which is preliminary data.</text>
</comment>
<accession>A0A941ER43</accession>
<feature type="binding site" evidence="4">
    <location>
        <position position="228"/>
    </location>
    <ligand>
        <name>1D-myo-inositol 2-(L-cysteinylamino)-2-deoxy-alpha-D-glucopyranoside</name>
        <dbReference type="ChEBI" id="CHEBI:58887"/>
    </ligand>
</feature>
<dbReference type="AlphaFoldDB" id="A0A941ER43"/>
<evidence type="ECO:0000259" key="5">
    <source>
        <dbReference type="PROSITE" id="PS51186"/>
    </source>
</evidence>
<dbReference type="InterPro" id="IPR016181">
    <property type="entry name" value="Acyl_CoA_acyltransferase"/>
</dbReference>
<dbReference type="InterPro" id="IPR050276">
    <property type="entry name" value="MshD_Acetyltransferase"/>
</dbReference>
<feature type="binding site" evidence="4">
    <location>
        <position position="242"/>
    </location>
    <ligand>
        <name>1D-myo-inositol 2-(L-cysteinylamino)-2-deoxy-alpha-D-glucopyranoside</name>
        <dbReference type="ChEBI" id="CHEBI:58887"/>
    </ligand>
</feature>
<feature type="binding site" evidence="4">
    <location>
        <position position="280"/>
    </location>
    <ligand>
        <name>1D-myo-inositol 2-(L-cysteinylamino)-2-deoxy-alpha-D-glucopyranoside</name>
        <dbReference type="ChEBI" id="CHEBI:58887"/>
    </ligand>
</feature>
<dbReference type="Proteomes" id="UP000675781">
    <property type="component" value="Unassembled WGS sequence"/>
</dbReference>
<dbReference type="RefSeq" id="WP_212528106.1">
    <property type="nucleotide sequence ID" value="NZ_JAGSOG010000034.1"/>
</dbReference>
<dbReference type="NCBIfam" id="TIGR03448">
    <property type="entry name" value="mycothiol_MshD"/>
    <property type="match status" value="1"/>
</dbReference>
<dbReference type="CDD" id="cd04301">
    <property type="entry name" value="NAT_SF"/>
    <property type="match status" value="1"/>
</dbReference>
<protein>
    <recommendedName>
        <fullName evidence="4">Mycothiol acetyltransferase</fullName>
        <shortName evidence="4">MSH acetyltransferase</shortName>
        <ecNumber evidence="4">2.3.1.189</ecNumber>
    </recommendedName>
    <alternativeName>
        <fullName evidence="4">Mycothiol synthase</fullName>
    </alternativeName>
</protein>
<keyword evidence="3 4" id="KW-0012">Acyltransferase</keyword>
<keyword evidence="2 4" id="KW-0677">Repeat</keyword>
<evidence type="ECO:0000256" key="1">
    <source>
        <dbReference type="ARBA" id="ARBA00022679"/>
    </source>
</evidence>
<comment type="subunit">
    <text evidence="4">Monomer.</text>
</comment>
<dbReference type="InterPro" id="IPR000182">
    <property type="entry name" value="GNAT_dom"/>
</dbReference>
<dbReference type="SUPFAM" id="SSF55729">
    <property type="entry name" value="Acyl-CoA N-acyltransferases (Nat)"/>
    <property type="match status" value="2"/>
</dbReference>
<feature type="binding site" evidence="4">
    <location>
        <position position="184"/>
    </location>
    <ligand>
        <name>1D-myo-inositol 2-(L-cysteinylamino)-2-deoxy-alpha-D-glucopyranoside</name>
        <dbReference type="ChEBI" id="CHEBI:58887"/>
    </ligand>
</feature>
<sequence length="309" mass="32910">MREQTAGALTQADRERVAELVAAAAEADGHVPLSEEARLAVAHGREGTVHLIEHGAHGAVLGYAYLGAPDEPGPDGTVSGRGCELVIAPQARGAGLGTLLARSALAAGAVRFWAHGAHPAARRVAARLGLRESRELRLLEITGWAPSALSPRAPEGISLRAFRPGEDDEAWLALNAAAFTHHPEQGQWTARDLAERMAEPWFDPAGFFLAERLGPSGLSELAGFHWTKTHPAGAYGPEPVGEVYVLGVSPKAQGLGLGRVLLHSGMAYLTARGYRTVVLYVDGDNTAAVRLYEQAGFRTRSVDLEYRVR</sequence>
<reference evidence="6" key="1">
    <citation type="submission" date="2021-04" db="EMBL/GenBank/DDBJ databases">
        <title>Genome based classification of Actinospica acidithermotolerans sp. nov., an actinobacterium isolated from an Indonesian hot spring.</title>
        <authorList>
            <person name="Kusuma A.B."/>
            <person name="Putra K.E."/>
            <person name="Nafisah S."/>
            <person name="Loh J."/>
            <person name="Nouioui I."/>
            <person name="Goodfellow M."/>
        </authorList>
    </citation>
    <scope>NUCLEOTIDE SEQUENCE</scope>
    <source>
        <strain evidence="6">CSCA 57</strain>
    </source>
</reference>
<feature type="binding site" evidence="4">
    <location>
        <begin position="253"/>
        <end position="259"/>
    </location>
    <ligand>
        <name>acetyl-CoA</name>
        <dbReference type="ChEBI" id="CHEBI:57288"/>
        <label>2</label>
    </ligand>
</feature>
<dbReference type="PANTHER" id="PTHR43617">
    <property type="entry name" value="L-AMINO ACID N-ACETYLTRANSFERASE"/>
    <property type="match status" value="1"/>
</dbReference>
<dbReference type="GO" id="GO:0010125">
    <property type="term" value="P:mycothiol biosynthetic process"/>
    <property type="evidence" value="ECO:0007669"/>
    <property type="project" value="UniProtKB-UniRule"/>
</dbReference>
<dbReference type="Pfam" id="PF00583">
    <property type="entry name" value="Acetyltransf_1"/>
    <property type="match status" value="1"/>
</dbReference>
<feature type="binding site" evidence="4">
    <location>
        <position position="35"/>
    </location>
    <ligand>
        <name>1D-myo-inositol 2-(L-cysteinylamino)-2-deoxy-alpha-D-glucopyranoside</name>
        <dbReference type="ChEBI" id="CHEBI:58887"/>
    </ligand>
</feature>
<name>A0A941ER43_9ACTN</name>
<dbReference type="Gene3D" id="3.40.630.30">
    <property type="match status" value="1"/>
</dbReference>
<gene>
    <name evidence="4 6" type="primary">mshD</name>
    <name evidence="6" type="ORF">KDL01_09950</name>
</gene>
<comment type="catalytic activity">
    <reaction evidence="4">
        <text>1D-myo-inositol 2-(L-cysteinylamino)-2-deoxy-alpha-D-glucopyranoside + acetyl-CoA = mycothiol + CoA + H(+)</text>
        <dbReference type="Rhea" id="RHEA:26172"/>
        <dbReference type="ChEBI" id="CHEBI:15378"/>
        <dbReference type="ChEBI" id="CHEBI:16768"/>
        <dbReference type="ChEBI" id="CHEBI:57287"/>
        <dbReference type="ChEBI" id="CHEBI:57288"/>
        <dbReference type="ChEBI" id="CHEBI:58887"/>
        <dbReference type="EC" id="2.3.1.189"/>
    </reaction>
</comment>
<dbReference type="HAMAP" id="MF_01698">
    <property type="entry name" value="MshD"/>
    <property type="match status" value="1"/>
</dbReference>
<dbReference type="EMBL" id="JAGSOG010000034">
    <property type="protein sequence ID" value="MBR7833589.1"/>
    <property type="molecule type" value="Genomic_DNA"/>
</dbReference>
<proteinExistence type="inferred from homology"/>
<dbReference type="EC" id="2.3.1.189" evidence="4"/>
<evidence type="ECO:0000313" key="7">
    <source>
        <dbReference type="Proteomes" id="UP000675781"/>
    </source>
</evidence>
<feature type="binding site" evidence="4">
    <location>
        <begin position="246"/>
        <end position="248"/>
    </location>
    <ligand>
        <name>acetyl-CoA</name>
        <dbReference type="ChEBI" id="CHEBI:57288"/>
        <label>2</label>
    </ligand>
</feature>
<dbReference type="InterPro" id="IPR017813">
    <property type="entry name" value="Mycothiol_AcTrfase"/>
</dbReference>
<evidence type="ECO:0000256" key="2">
    <source>
        <dbReference type="ARBA" id="ARBA00022737"/>
    </source>
</evidence>
<feature type="domain" description="N-acetyltransferase" evidence="5">
    <location>
        <begin position="157"/>
        <end position="309"/>
    </location>
</feature>
<evidence type="ECO:0000256" key="3">
    <source>
        <dbReference type="ARBA" id="ARBA00023315"/>
    </source>
</evidence>
<feature type="binding site" evidence="4">
    <location>
        <begin position="285"/>
        <end position="290"/>
    </location>
    <ligand>
        <name>acetyl-CoA</name>
        <dbReference type="ChEBI" id="CHEBI:57288"/>
        <label>2</label>
    </ligand>
</feature>
<keyword evidence="1 4" id="KW-0808">Transferase</keyword>